<dbReference type="EMBL" id="CP110424">
    <property type="protein sequence ID" value="WAQ83630.1"/>
    <property type="molecule type" value="Genomic_DNA"/>
</dbReference>
<organism evidence="2 3">
    <name type="scientific">Puccinia triticina</name>
    <dbReference type="NCBI Taxonomy" id="208348"/>
    <lineage>
        <taxon>Eukaryota</taxon>
        <taxon>Fungi</taxon>
        <taxon>Dikarya</taxon>
        <taxon>Basidiomycota</taxon>
        <taxon>Pucciniomycotina</taxon>
        <taxon>Pucciniomycetes</taxon>
        <taxon>Pucciniales</taxon>
        <taxon>Pucciniaceae</taxon>
        <taxon>Puccinia</taxon>
    </lineage>
</organism>
<feature type="region of interest" description="Disordered" evidence="1">
    <location>
        <begin position="1"/>
        <end position="50"/>
    </location>
</feature>
<keyword evidence="3" id="KW-1185">Reference proteome</keyword>
<feature type="compositionally biased region" description="Polar residues" evidence="1">
    <location>
        <begin position="15"/>
        <end position="35"/>
    </location>
</feature>
<dbReference type="Proteomes" id="UP001164743">
    <property type="component" value="Chromosome 4A"/>
</dbReference>
<proteinExistence type="predicted"/>
<reference evidence="2" key="1">
    <citation type="submission" date="2022-10" db="EMBL/GenBank/DDBJ databases">
        <title>Puccinia triticina Genome sequencing and assembly.</title>
        <authorList>
            <person name="Li C."/>
        </authorList>
    </citation>
    <scope>NUCLEOTIDE SEQUENCE</scope>
    <source>
        <strain evidence="2">Pt15</strain>
    </source>
</reference>
<name>A0ABY7CIJ2_9BASI</name>
<accession>A0ABY7CIJ2</accession>
<evidence type="ECO:0000256" key="1">
    <source>
        <dbReference type="SAM" id="MobiDB-lite"/>
    </source>
</evidence>
<protein>
    <submittedName>
        <fullName evidence="2">Uncharacterized protein</fullName>
    </submittedName>
</protein>
<evidence type="ECO:0000313" key="2">
    <source>
        <dbReference type="EMBL" id="WAQ83630.1"/>
    </source>
</evidence>
<evidence type="ECO:0000313" key="3">
    <source>
        <dbReference type="Proteomes" id="UP001164743"/>
    </source>
</evidence>
<sequence>MADPTSYPSLPSPFQPASSPPLTLSRPASRQSTRIITPAKTHANFVRPDPDNRYTIFQQEKQEENQLEVKFN</sequence>
<dbReference type="RefSeq" id="XP_053019185.1">
    <property type="nucleotide sequence ID" value="XM_053168709.1"/>
</dbReference>
<gene>
    <name evidence="2" type="ORF">PtA15_4A78</name>
</gene>
<dbReference type="GeneID" id="77809593"/>